<dbReference type="Gene3D" id="1.20.5.620">
    <property type="entry name" value="F1F0 ATP synthase subunit B, membrane domain"/>
    <property type="match status" value="1"/>
</dbReference>
<keyword evidence="3" id="KW-0406">Ion transport</keyword>
<dbReference type="RefSeq" id="WP_226392662.1">
    <property type="nucleotide sequence ID" value="NZ_JADCKB010000011.1"/>
</dbReference>
<accession>A0A9D5M5U5</accession>
<feature type="region of interest" description="Disordered" evidence="4">
    <location>
        <begin position="31"/>
        <end position="50"/>
    </location>
</feature>
<dbReference type="InterPro" id="IPR002842">
    <property type="entry name" value="ATPase_V1_Esu"/>
</dbReference>
<dbReference type="EMBL" id="JADCKB010000011">
    <property type="protein sequence ID" value="MBE5040114.1"/>
    <property type="molecule type" value="Genomic_DNA"/>
</dbReference>
<sequence>MTGLDNIISSVLKESEQKAADMIEKASAEAEEKMKNAQIEEEKRMQQAEQKAEAAAEQLYARTQSAVQRKISQMMLKKKQELIHEAIEKAYEHLLQMTDEEFEFFVLKRLEKISPDTEGILYFVPRNGELISKELKKELKKQHPGLEISEEPLKQTDGGFILQIGLVQENSTFRALLEENMDALRDEAGRLLFEEAVQ</sequence>
<reference evidence="5" key="1">
    <citation type="submission" date="2020-10" db="EMBL/GenBank/DDBJ databases">
        <title>ChiBAC.</title>
        <authorList>
            <person name="Zenner C."/>
            <person name="Hitch T.C.A."/>
            <person name="Clavel T."/>
        </authorList>
    </citation>
    <scope>NUCLEOTIDE SEQUENCE</scope>
    <source>
        <strain evidence="5">DSM 107454</strain>
    </source>
</reference>
<evidence type="ECO:0000256" key="2">
    <source>
        <dbReference type="ARBA" id="ARBA00022448"/>
    </source>
</evidence>
<proteinExistence type="inferred from homology"/>
<dbReference type="Pfam" id="PF01991">
    <property type="entry name" value="vATP-synt_E"/>
    <property type="match status" value="1"/>
</dbReference>
<keyword evidence="6" id="KW-1185">Reference proteome</keyword>
<dbReference type="GO" id="GO:0046961">
    <property type="term" value="F:proton-transporting ATPase activity, rotational mechanism"/>
    <property type="evidence" value="ECO:0007669"/>
    <property type="project" value="InterPro"/>
</dbReference>
<protein>
    <submittedName>
        <fullName evidence="5">V-type ATP synthase subunit E</fullName>
    </submittedName>
</protein>
<gene>
    <name evidence="5" type="ORF">INF28_06530</name>
</gene>
<evidence type="ECO:0000313" key="5">
    <source>
        <dbReference type="EMBL" id="MBE5040114.1"/>
    </source>
</evidence>
<evidence type="ECO:0000256" key="1">
    <source>
        <dbReference type="ARBA" id="ARBA00005901"/>
    </source>
</evidence>
<dbReference type="GO" id="GO:0033178">
    <property type="term" value="C:proton-transporting two-sector ATPase complex, catalytic domain"/>
    <property type="evidence" value="ECO:0007669"/>
    <property type="project" value="InterPro"/>
</dbReference>
<comment type="similarity">
    <text evidence="1">Belongs to the V-ATPase E subunit family.</text>
</comment>
<name>A0A9D5M5U5_9FIRM</name>
<organism evidence="5 6">
    <name type="scientific">Ructibacterium gallinarum</name>
    <dbReference type="NCBI Taxonomy" id="2779355"/>
    <lineage>
        <taxon>Bacteria</taxon>
        <taxon>Bacillati</taxon>
        <taxon>Bacillota</taxon>
        <taxon>Clostridia</taxon>
        <taxon>Eubacteriales</taxon>
        <taxon>Oscillospiraceae</taxon>
        <taxon>Ructibacterium</taxon>
    </lineage>
</organism>
<comment type="caution">
    <text evidence="5">The sequence shown here is derived from an EMBL/GenBank/DDBJ whole genome shotgun (WGS) entry which is preliminary data.</text>
</comment>
<evidence type="ECO:0000256" key="4">
    <source>
        <dbReference type="SAM" id="MobiDB-lite"/>
    </source>
</evidence>
<dbReference type="SUPFAM" id="SSF160527">
    <property type="entry name" value="V-type ATPase subunit E-like"/>
    <property type="match status" value="1"/>
</dbReference>
<evidence type="ECO:0000256" key="3">
    <source>
        <dbReference type="ARBA" id="ARBA00023065"/>
    </source>
</evidence>
<dbReference type="AlphaFoldDB" id="A0A9D5M5U5"/>
<keyword evidence="2" id="KW-0813">Transport</keyword>
<evidence type="ECO:0000313" key="6">
    <source>
        <dbReference type="Proteomes" id="UP000806542"/>
    </source>
</evidence>
<dbReference type="Proteomes" id="UP000806542">
    <property type="component" value="Unassembled WGS sequence"/>
</dbReference>